<comment type="caution">
    <text evidence="1">The sequence shown here is derived from an EMBL/GenBank/DDBJ whole genome shotgun (WGS) entry which is preliminary data.</text>
</comment>
<reference evidence="1" key="1">
    <citation type="journal article" date="2023" name="Genome Biol. Evol.">
        <title>Long-read-based Genome Assembly of Drosophila gunungcola Reveals Fewer Chemosensory Genes in Flower-breeding Species.</title>
        <authorList>
            <person name="Negi A."/>
            <person name="Liao B.Y."/>
            <person name="Yeh S.D."/>
        </authorList>
    </citation>
    <scope>NUCLEOTIDE SEQUENCE</scope>
    <source>
        <strain evidence="1">Sukarami</strain>
    </source>
</reference>
<gene>
    <name evidence="1" type="ORF">M5D96_009824</name>
</gene>
<protein>
    <recommendedName>
        <fullName evidence="3">Protein ORD</fullName>
    </recommendedName>
</protein>
<dbReference type="Proteomes" id="UP001059596">
    <property type="component" value="Unassembled WGS sequence"/>
</dbReference>
<dbReference type="AlphaFoldDB" id="A0A9Q0BN82"/>
<evidence type="ECO:0000313" key="2">
    <source>
        <dbReference type="Proteomes" id="UP001059596"/>
    </source>
</evidence>
<evidence type="ECO:0000313" key="1">
    <source>
        <dbReference type="EMBL" id="KAI8037654.1"/>
    </source>
</evidence>
<sequence>MSKGTAINKNHKLHIISLDINDCLGCDKLHVEFSRADNVHVIIYDLDTELPNDLSAVTPVAQAILLLSSLTYPDGESVSKVPQLKVGRGSVSMTFEMAPSEQVEEVQSDLDETPCTSRQAERRLTARMQRKREASLRIIQQQTIQVTVERRFDDLTLLGSVSYRINGDQPHILTVPEFHAMFFVRPQYSHNFLWDLHQKCAGNWLKVILSDADGDAFSSYKDPENPFKTFAKLFYRRPMEPQDFFSKLAKTCVHVNEAVRLSERKFVLQVFDQVCRIFEYITFYEYTVWFLVPRLNNIEQLRPSTLEDFDLTKVRTSIRATGDTSNIYWDHTDHNIKDILMVAFQLALATNVNQSVLVISHLETLSQFITMQYVTASFMNDLHVKKRSDPKWFCHRYLQRIVEKALFMGTIVIIEYPSSFTQLEEGRQLIKCFPKKRKGSSRALQWEIFEDVVRDNESSLQFLKEATNQLAI</sequence>
<proteinExistence type="predicted"/>
<name>A0A9Q0BN82_9MUSC</name>
<accession>A0A9Q0BN82</accession>
<dbReference type="OrthoDB" id="7972567at2759"/>
<organism evidence="1 2">
    <name type="scientific">Drosophila gunungcola</name>
    <name type="common">fruit fly</name>
    <dbReference type="NCBI Taxonomy" id="103775"/>
    <lineage>
        <taxon>Eukaryota</taxon>
        <taxon>Metazoa</taxon>
        <taxon>Ecdysozoa</taxon>
        <taxon>Arthropoda</taxon>
        <taxon>Hexapoda</taxon>
        <taxon>Insecta</taxon>
        <taxon>Pterygota</taxon>
        <taxon>Neoptera</taxon>
        <taxon>Endopterygota</taxon>
        <taxon>Diptera</taxon>
        <taxon>Brachycera</taxon>
        <taxon>Muscomorpha</taxon>
        <taxon>Ephydroidea</taxon>
        <taxon>Drosophilidae</taxon>
        <taxon>Drosophila</taxon>
        <taxon>Sophophora</taxon>
    </lineage>
</organism>
<keyword evidence="2" id="KW-1185">Reference proteome</keyword>
<evidence type="ECO:0008006" key="3">
    <source>
        <dbReference type="Google" id="ProtNLM"/>
    </source>
</evidence>
<dbReference type="EMBL" id="JAMKOV010000012">
    <property type="protein sequence ID" value="KAI8037654.1"/>
    <property type="molecule type" value="Genomic_DNA"/>
</dbReference>